<feature type="transmembrane region" description="Helical" evidence="2">
    <location>
        <begin position="348"/>
        <end position="368"/>
    </location>
</feature>
<keyword evidence="2" id="KW-0812">Transmembrane</keyword>
<keyword evidence="2" id="KW-0472">Membrane</keyword>
<proteinExistence type="predicted"/>
<gene>
    <name evidence="3" type="ORF">NECHADRAFT_83443</name>
</gene>
<dbReference type="AlphaFoldDB" id="C7Z413"/>
<dbReference type="VEuPathDB" id="FungiDB:NECHADRAFT_83443"/>
<evidence type="ECO:0000256" key="2">
    <source>
        <dbReference type="SAM" id="Phobius"/>
    </source>
</evidence>
<dbReference type="GeneID" id="9675599"/>
<evidence type="ECO:0000256" key="1">
    <source>
        <dbReference type="SAM" id="MobiDB-lite"/>
    </source>
</evidence>
<dbReference type="KEGG" id="nhe:NECHADRAFT_83443"/>
<feature type="region of interest" description="Disordered" evidence="1">
    <location>
        <begin position="378"/>
        <end position="410"/>
    </location>
</feature>
<sequence length="410" mass="46987">MRWINTIAMEKLGASFTSFFGGAGDVLLSLVTSPDSPKCTSFPWGRLFYVDQENPLKTSDALQQIRHRIYSFVWSQDRQDPDDGDFIVTQWGVRRNLNRRYPRSFIDVHHDLTLLHHDTGLLFTNVATSKDFTEYIYSVSKVEIPITATYDTDQNVQNGGWRSHDDEDMLVHSLYNNKRLFEEHAKNVDVVVIFQEITNDGAFYDADTHLDKIRHVLNCWDIGAKGGELRVIVNYVTNHVTDLELETAARFGFAPKGTYELDDERVDNKDECKLSQANTAFITTSSHTIEIMADSWDVPIQTRPDDGGSWFELSMEPKSFITLTTAVVPSVVPTALAEETPSKGTTPWLYATVGCIIFIVFLFIFICIQWMGHRQVHREDKSRKQAERRVEAIMADNRDFQKDEEEGRRP</sequence>
<organism evidence="3 4">
    <name type="scientific">Fusarium vanettenii (strain ATCC MYA-4622 / CBS 123669 / FGSC 9596 / NRRL 45880 / 77-13-4)</name>
    <name type="common">Fusarium solani subsp. pisi</name>
    <dbReference type="NCBI Taxonomy" id="660122"/>
    <lineage>
        <taxon>Eukaryota</taxon>
        <taxon>Fungi</taxon>
        <taxon>Dikarya</taxon>
        <taxon>Ascomycota</taxon>
        <taxon>Pezizomycotina</taxon>
        <taxon>Sordariomycetes</taxon>
        <taxon>Hypocreomycetidae</taxon>
        <taxon>Hypocreales</taxon>
        <taxon>Nectriaceae</taxon>
        <taxon>Fusarium</taxon>
        <taxon>Fusarium solani species complex</taxon>
        <taxon>Fusarium vanettenii</taxon>
    </lineage>
</organism>
<dbReference type="HOGENOM" id="CLU_671011_0_0_1"/>
<dbReference type="InParanoid" id="C7Z413"/>
<protein>
    <submittedName>
        <fullName evidence="3">Uncharacterized protein</fullName>
    </submittedName>
</protein>
<dbReference type="EMBL" id="GG698909">
    <property type="protein sequence ID" value="EEU41235.1"/>
    <property type="molecule type" value="Genomic_DNA"/>
</dbReference>
<evidence type="ECO:0000313" key="3">
    <source>
        <dbReference type="EMBL" id="EEU41235.1"/>
    </source>
</evidence>
<accession>C7Z413</accession>
<dbReference type="OrthoDB" id="5245035at2759"/>
<keyword evidence="4" id="KW-1185">Reference proteome</keyword>
<reference evidence="3 4" key="1">
    <citation type="journal article" date="2009" name="PLoS Genet.">
        <title>The genome of Nectria haematococca: contribution of supernumerary chromosomes to gene expansion.</title>
        <authorList>
            <person name="Coleman J.J."/>
            <person name="Rounsley S.D."/>
            <person name="Rodriguez-Carres M."/>
            <person name="Kuo A."/>
            <person name="Wasmann C.C."/>
            <person name="Grimwood J."/>
            <person name="Schmutz J."/>
            <person name="Taga M."/>
            <person name="White G.J."/>
            <person name="Zhou S."/>
            <person name="Schwartz D.C."/>
            <person name="Freitag M."/>
            <person name="Ma L.J."/>
            <person name="Danchin E.G."/>
            <person name="Henrissat B."/>
            <person name="Coutinho P.M."/>
            <person name="Nelson D.R."/>
            <person name="Straney D."/>
            <person name="Napoli C.A."/>
            <person name="Barker B.M."/>
            <person name="Gribskov M."/>
            <person name="Rep M."/>
            <person name="Kroken S."/>
            <person name="Molnar I."/>
            <person name="Rensing C."/>
            <person name="Kennell J.C."/>
            <person name="Zamora J."/>
            <person name="Farman M.L."/>
            <person name="Selker E.U."/>
            <person name="Salamov A."/>
            <person name="Shapiro H."/>
            <person name="Pangilinan J."/>
            <person name="Lindquist E."/>
            <person name="Lamers C."/>
            <person name="Grigoriev I.V."/>
            <person name="Geiser D.M."/>
            <person name="Covert S.F."/>
            <person name="Temporini E."/>
            <person name="Vanetten H.D."/>
        </authorList>
    </citation>
    <scope>NUCLEOTIDE SEQUENCE [LARGE SCALE GENOMIC DNA]</scope>
    <source>
        <strain evidence="4">ATCC MYA-4622 / CBS 123669 / FGSC 9596 / NRRL 45880 / 77-13-4</strain>
    </source>
</reference>
<keyword evidence="2" id="KW-1133">Transmembrane helix</keyword>
<evidence type="ECO:0000313" key="4">
    <source>
        <dbReference type="Proteomes" id="UP000005206"/>
    </source>
</evidence>
<name>C7Z413_FUSV7</name>
<dbReference type="Proteomes" id="UP000005206">
    <property type="component" value="Chromosome 8"/>
</dbReference>
<dbReference type="RefSeq" id="XP_003046948.1">
    <property type="nucleotide sequence ID" value="XM_003046902.1"/>
</dbReference>